<organism evidence="1 2">
    <name type="scientific">Pelobates cultripes</name>
    <name type="common">Western spadefoot toad</name>
    <dbReference type="NCBI Taxonomy" id="61616"/>
    <lineage>
        <taxon>Eukaryota</taxon>
        <taxon>Metazoa</taxon>
        <taxon>Chordata</taxon>
        <taxon>Craniata</taxon>
        <taxon>Vertebrata</taxon>
        <taxon>Euteleostomi</taxon>
        <taxon>Amphibia</taxon>
        <taxon>Batrachia</taxon>
        <taxon>Anura</taxon>
        <taxon>Pelobatoidea</taxon>
        <taxon>Pelobatidae</taxon>
        <taxon>Pelobates</taxon>
    </lineage>
</organism>
<gene>
    <name evidence="1" type="ORF">PECUL_23A025611</name>
</gene>
<name>A0AAD1SCQ8_PELCU</name>
<keyword evidence="2" id="KW-1185">Reference proteome</keyword>
<proteinExistence type="predicted"/>
<evidence type="ECO:0000313" key="2">
    <source>
        <dbReference type="Proteomes" id="UP001295444"/>
    </source>
</evidence>
<dbReference type="EMBL" id="OW240916">
    <property type="protein sequence ID" value="CAH2297406.1"/>
    <property type="molecule type" value="Genomic_DNA"/>
</dbReference>
<dbReference type="Proteomes" id="UP001295444">
    <property type="component" value="Chromosome 05"/>
</dbReference>
<dbReference type="AlphaFoldDB" id="A0AAD1SCQ8"/>
<sequence>MQQALSLCGPMRAAPKWPEPPETLLHMSELPFGFLTPQSSKNLRPLYVALDAAMKSTTVTSGFVADWRGFVPPSAAITLTPVWTQSSTEGGTVCLIETLTMSLVR</sequence>
<accession>A0AAD1SCQ8</accession>
<reference evidence="1" key="1">
    <citation type="submission" date="2022-03" db="EMBL/GenBank/DDBJ databases">
        <authorList>
            <person name="Alioto T."/>
            <person name="Alioto T."/>
            <person name="Gomez Garrido J."/>
        </authorList>
    </citation>
    <scope>NUCLEOTIDE SEQUENCE</scope>
</reference>
<evidence type="ECO:0000313" key="1">
    <source>
        <dbReference type="EMBL" id="CAH2297406.1"/>
    </source>
</evidence>
<protein>
    <submittedName>
        <fullName evidence="1">Uncharacterized protein</fullName>
    </submittedName>
</protein>